<dbReference type="Proteomes" id="UP000053342">
    <property type="component" value="Unassembled WGS sequence"/>
</dbReference>
<protein>
    <submittedName>
        <fullName evidence="2">Uncharacterized protein</fullName>
    </submittedName>
</protein>
<evidence type="ECO:0000313" key="3">
    <source>
        <dbReference type="Proteomes" id="UP000053342"/>
    </source>
</evidence>
<dbReference type="Gene3D" id="2.40.128.20">
    <property type="match status" value="1"/>
</dbReference>
<dbReference type="EMBL" id="KN847334">
    <property type="protein sequence ID" value="KIW44567.1"/>
    <property type="molecule type" value="Genomic_DNA"/>
</dbReference>
<dbReference type="VEuPathDB" id="FungiDB:PV06_03027"/>
<feature type="compositionally biased region" description="Basic and acidic residues" evidence="1">
    <location>
        <begin position="193"/>
        <end position="203"/>
    </location>
</feature>
<name>A0A0D2C489_9EURO</name>
<feature type="region of interest" description="Disordered" evidence="1">
    <location>
        <begin position="193"/>
        <end position="214"/>
    </location>
</feature>
<dbReference type="AlphaFoldDB" id="A0A0D2C489"/>
<dbReference type="GeneID" id="27355101"/>
<dbReference type="SUPFAM" id="SSF50814">
    <property type="entry name" value="Lipocalins"/>
    <property type="match status" value="1"/>
</dbReference>
<organism evidence="2 3">
    <name type="scientific">Exophiala oligosperma</name>
    <dbReference type="NCBI Taxonomy" id="215243"/>
    <lineage>
        <taxon>Eukaryota</taxon>
        <taxon>Fungi</taxon>
        <taxon>Dikarya</taxon>
        <taxon>Ascomycota</taxon>
        <taxon>Pezizomycotina</taxon>
        <taxon>Eurotiomycetes</taxon>
        <taxon>Chaetothyriomycetidae</taxon>
        <taxon>Chaetothyriales</taxon>
        <taxon>Herpotrichiellaceae</taxon>
        <taxon>Exophiala</taxon>
    </lineage>
</organism>
<dbReference type="PANTHER" id="PTHR38115">
    <property type="entry name" value="LIPOCALIN-LIKE DOMAIN-CONTAINING PROTEIN"/>
    <property type="match status" value="1"/>
</dbReference>
<reference evidence="2 3" key="1">
    <citation type="submission" date="2015-01" db="EMBL/GenBank/DDBJ databases">
        <title>The Genome Sequence of Exophiala oligosperma CBS72588.</title>
        <authorList>
            <consortium name="The Broad Institute Genomics Platform"/>
            <person name="Cuomo C."/>
            <person name="de Hoog S."/>
            <person name="Gorbushina A."/>
            <person name="Stielow B."/>
            <person name="Teixiera M."/>
            <person name="Abouelleil A."/>
            <person name="Chapman S.B."/>
            <person name="Priest M."/>
            <person name="Young S.K."/>
            <person name="Wortman J."/>
            <person name="Nusbaum C."/>
            <person name="Birren B."/>
        </authorList>
    </citation>
    <scope>NUCLEOTIDE SEQUENCE [LARGE SCALE GENOMIC DNA]</scope>
    <source>
        <strain evidence="2 3">CBS 72588</strain>
    </source>
</reference>
<sequence length="214" mass="24272">MAAPPQITCTNLSGKFVMNKTLSDDFDSVLALQGVSWLTRKAISFATVVLTIKEYSEDSFYHIDITSVASGLSTTQENRTLDWSERDHTDRIFGSVRGKSRMFNTGEYQMEGPGSPEDATFLQAEKLKDGKTDSKFLDDEHVQSWVKSVDGGNWIAEQNWGFEEINGERRYTRRVVVWKNGKQQRARLVYDYKGQADDGNVGREDEDDLAYGEE</sequence>
<proteinExistence type="predicted"/>
<dbReference type="OrthoDB" id="425354at2759"/>
<dbReference type="PANTHER" id="PTHR38115:SF1">
    <property type="entry name" value="LIPOCALIN-LIKE DOMAIN-CONTAINING PROTEIN"/>
    <property type="match status" value="1"/>
</dbReference>
<evidence type="ECO:0000313" key="2">
    <source>
        <dbReference type="EMBL" id="KIW44567.1"/>
    </source>
</evidence>
<keyword evidence="3" id="KW-1185">Reference proteome</keyword>
<dbReference type="RefSeq" id="XP_016264783.1">
    <property type="nucleotide sequence ID" value="XM_016403778.1"/>
</dbReference>
<feature type="compositionally biased region" description="Acidic residues" evidence="1">
    <location>
        <begin position="204"/>
        <end position="214"/>
    </location>
</feature>
<dbReference type="HOGENOM" id="CLU_088979_0_0_1"/>
<accession>A0A0D2C489</accession>
<dbReference type="InterPro" id="IPR012674">
    <property type="entry name" value="Calycin"/>
</dbReference>
<gene>
    <name evidence="2" type="ORF">PV06_03027</name>
</gene>
<evidence type="ECO:0000256" key="1">
    <source>
        <dbReference type="SAM" id="MobiDB-lite"/>
    </source>
</evidence>
<dbReference type="InterPro" id="IPR053037">
    <property type="entry name" value="Pericyclase_pydY-like"/>
</dbReference>